<organism evidence="1">
    <name type="scientific">Dyadobacter sp. 676</name>
    <dbReference type="NCBI Taxonomy" id="3088362"/>
    <lineage>
        <taxon>Bacteria</taxon>
        <taxon>Pseudomonadati</taxon>
        <taxon>Bacteroidota</taxon>
        <taxon>Cytophagia</taxon>
        <taxon>Cytophagales</taxon>
        <taxon>Spirosomataceae</taxon>
        <taxon>Dyadobacter</taxon>
    </lineage>
</organism>
<reference evidence="1" key="1">
    <citation type="submission" date="2024-06" db="EMBL/GenBank/DDBJ databases">
        <title>Sequencing and assembly of the genome of Dyadobacter sp. strain 676, a symbiont of Cyamopsis tetragonoloba.</title>
        <authorList>
            <person name="Guro P."/>
            <person name="Sazanova A."/>
            <person name="Kuznetsova I."/>
            <person name="Belimov A."/>
            <person name="Safronova V."/>
        </authorList>
    </citation>
    <scope>NUCLEOTIDE SEQUENCE</scope>
    <source>
        <strain evidence="1">676</strain>
    </source>
</reference>
<sequence length="260" mass="27707">MEINVRGDVGNDTRSGIDNGTTATGAVKTLTRVAELASGKCQSLNVLINSGNVIVDADVSFTVPEIFVHVKAGATLTVKKRTIIDSNNIVVGEGNYRIIFACNNANIRVNGTVIVEGGTGSTGARNQFDYLWRQGAFTITTPAFMKAGLRFQSLNFFIENATVTVGDNAYFANYGGAGLNTNEGAPSRLATYSRSTVNSTFTLGTAATESTLVGDRTQIRTFTPTSSTDARVSEGELVADSNFLYQKRSGVIKKIAWATF</sequence>
<evidence type="ECO:0000313" key="1">
    <source>
        <dbReference type="EMBL" id="XCH26048.1"/>
    </source>
</evidence>
<protein>
    <submittedName>
        <fullName evidence="1">Uncharacterized protein</fullName>
    </submittedName>
</protein>
<dbReference type="EMBL" id="CP159289">
    <property type="protein sequence ID" value="XCH26048.1"/>
    <property type="molecule type" value="Genomic_DNA"/>
</dbReference>
<dbReference type="RefSeq" id="WP_353721346.1">
    <property type="nucleotide sequence ID" value="NZ_CP159289.1"/>
</dbReference>
<gene>
    <name evidence="1" type="ORF">ABV298_06475</name>
</gene>
<name>A0AAU8FRC6_9BACT</name>
<dbReference type="AlphaFoldDB" id="A0AAU8FRC6"/>
<accession>A0AAU8FRC6</accession>
<proteinExistence type="predicted"/>